<reference evidence="4 5" key="1">
    <citation type="submission" date="2020-02" db="EMBL/GenBank/DDBJ databases">
        <title>Full genome sequence of Nocardioides sp. R-3366.</title>
        <authorList>
            <person name="Im W.-T."/>
        </authorList>
    </citation>
    <scope>NUCLEOTIDE SEQUENCE [LARGE SCALE GENOMIC DNA]</scope>
    <source>
        <strain evidence="4 5">R-3366</strain>
    </source>
</reference>
<feature type="domain" description="ABC-type glycine betaine transport system substrate-binding" evidence="3">
    <location>
        <begin position="61"/>
        <end position="327"/>
    </location>
</feature>
<protein>
    <submittedName>
        <fullName evidence="4">ABC transporter substrate-binding protein</fullName>
    </submittedName>
</protein>
<dbReference type="Pfam" id="PF04069">
    <property type="entry name" value="OpuAC"/>
    <property type="match status" value="1"/>
</dbReference>
<evidence type="ECO:0000313" key="4">
    <source>
        <dbReference type="EMBL" id="QIG44802.1"/>
    </source>
</evidence>
<feature type="chain" id="PRO_5038626972" evidence="2">
    <location>
        <begin position="24"/>
        <end position="332"/>
    </location>
</feature>
<dbReference type="InterPro" id="IPR007210">
    <property type="entry name" value="ABC_Gly_betaine_transp_sub-bd"/>
</dbReference>
<dbReference type="Gene3D" id="3.40.190.120">
    <property type="entry name" value="Osmoprotection protein (prox), domain 2"/>
    <property type="match status" value="1"/>
</dbReference>
<evidence type="ECO:0000313" key="5">
    <source>
        <dbReference type="Proteomes" id="UP000502996"/>
    </source>
</evidence>
<feature type="region of interest" description="Disordered" evidence="1">
    <location>
        <begin position="28"/>
        <end position="59"/>
    </location>
</feature>
<evidence type="ECO:0000256" key="2">
    <source>
        <dbReference type="SAM" id="SignalP"/>
    </source>
</evidence>
<dbReference type="GO" id="GO:0043190">
    <property type="term" value="C:ATP-binding cassette (ABC) transporter complex"/>
    <property type="evidence" value="ECO:0007669"/>
    <property type="project" value="InterPro"/>
</dbReference>
<keyword evidence="5" id="KW-1185">Reference proteome</keyword>
<dbReference type="GO" id="GO:0022857">
    <property type="term" value="F:transmembrane transporter activity"/>
    <property type="evidence" value="ECO:0007669"/>
    <property type="project" value="InterPro"/>
</dbReference>
<dbReference type="RefSeq" id="WP_165236707.1">
    <property type="nucleotide sequence ID" value="NZ_CP049257.1"/>
</dbReference>
<dbReference type="AlphaFoldDB" id="A0A6G6WHV7"/>
<dbReference type="Gene3D" id="3.40.190.10">
    <property type="entry name" value="Periplasmic binding protein-like II"/>
    <property type="match status" value="1"/>
</dbReference>
<dbReference type="PROSITE" id="PS51257">
    <property type="entry name" value="PROKAR_LIPOPROTEIN"/>
    <property type="match status" value="1"/>
</dbReference>
<sequence length="332" mass="34402">MSIRRQLAAVLSVGTLFLAVGCAGDDLDSGSDSSGSDSSATASTSTSASTSESASTSAGGPITLAGQNFPEATLVASMYEQLLTKAGYDVTTKLVDSRDGYMADFPGGVDIVPEYVGGIVNFLNSQANGDNATPFEAGDGTQLAEDGKQLLDAAGITLLPVSEATDTNAFMVTQDYSDENGVTKLSDLEGKSVKLAAAPDCEGRLDCEGGLSDQYGIDITEVLPLGYASDQTYQSVISGESELGETSTTDGTLESQGLVILDDDKQIQPAQNLVPAVSTEFLTAHPDVADILNPLMAALTTENLTELNGKIAVDREKPEDVAKQFLTDNGLL</sequence>
<keyword evidence="2" id="KW-0732">Signal</keyword>
<evidence type="ECO:0000259" key="3">
    <source>
        <dbReference type="Pfam" id="PF04069"/>
    </source>
</evidence>
<proteinExistence type="predicted"/>
<dbReference type="Proteomes" id="UP000502996">
    <property type="component" value="Chromosome"/>
</dbReference>
<organism evidence="4 5">
    <name type="scientific">Nocardioides anomalus</name>
    <dbReference type="NCBI Taxonomy" id="2712223"/>
    <lineage>
        <taxon>Bacteria</taxon>
        <taxon>Bacillati</taxon>
        <taxon>Actinomycetota</taxon>
        <taxon>Actinomycetes</taxon>
        <taxon>Propionibacteriales</taxon>
        <taxon>Nocardioidaceae</taxon>
        <taxon>Nocardioides</taxon>
    </lineage>
</organism>
<dbReference type="KEGG" id="nano:G5V58_20280"/>
<feature type="compositionally biased region" description="Low complexity" evidence="1">
    <location>
        <begin position="30"/>
        <end position="59"/>
    </location>
</feature>
<gene>
    <name evidence="4" type="ORF">G5V58_20280</name>
</gene>
<accession>A0A6G6WHV7</accession>
<evidence type="ECO:0000256" key="1">
    <source>
        <dbReference type="SAM" id="MobiDB-lite"/>
    </source>
</evidence>
<dbReference type="CDD" id="cd13606">
    <property type="entry name" value="PBP2_ProX_like"/>
    <property type="match status" value="1"/>
</dbReference>
<name>A0A6G6WHV7_9ACTN</name>
<dbReference type="SUPFAM" id="SSF53850">
    <property type="entry name" value="Periplasmic binding protein-like II"/>
    <property type="match status" value="1"/>
</dbReference>
<dbReference type="EMBL" id="CP049257">
    <property type="protein sequence ID" value="QIG44802.1"/>
    <property type="molecule type" value="Genomic_DNA"/>
</dbReference>
<feature type="signal peptide" evidence="2">
    <location>
        <begin position="1"/>
        <end position="23"/>
    </location>
</feature>